<dbReference type="PANTHER" id="PTHR48043:SF159">
    <property type="entry name" value="EG:EG0003.4 PROTEIN-RELATED"/>
    <property type="match status" value="1"/>
</dbReference>
<dbReference type="InterPro" id="IPR002213">
    <property type="entry name" value="UDP_glucos_trans"/>
</dbReference>
<protein>
    <submittedName>
        <fullName evidence="7">UDP-glucuronosyltransferase 1-6-like</fullName>
    </submittedName>
</protein>
<evidence type="ECO:0000256" key="4">
    <source>
        <dbReference type="SAM" id="Phobius"/>
    </source>
</evidence>
<dbReference type="SUPFAM" id="SSF53756">
    <property type="entry name" value="UDP-Glycosyltransferase/glycogen phosphorylase"/>
    <property type="match status" value="1"/>
</dbReference>
<proteinExistence type="inferred from homology"/>
<evidence type="ECO:0000256" key="1">
    <source>
        <dbReference type="ARBA" id="ARBA00009995"/>
    </source>
</evidence>
<dbReference type="OrthoDB" id="5835829at2759"/>
<dbReference type="FunFam" id="3.40.50.2000:FF:000050">
    <property type="entry name" value="UDP-glucuronosyltransferase"/>
    <property type="match status" value="1"/>
</dbReference>
<evidence type="ECO:0000313" key="7">
    <source>
        <dbReference type="RefSeq" id="XP_030383804.1"/>
    </source>
</evidence>
<accession>A0A6J2U649</accession>
<keyword evidence="4" id="KW-1133">Transmembrane helix</keyword>
<name>A0A6J2U649_DROLE</name>
<keyword evidence="6" id="KW-1185">Reference proteome</keyword>
<comment type="similarity">
    <text evidence="1">Belongs to the UDP-glycosyltransferase family.</text>
</comment>
<dbReference type="AlphaFoldDB" id="A0A6J2U649"/>
<sequence length="524" mass="59954">MCSLLFLLFLLLPLAAQSANILGLFTATSPSHLIIHVEMMRTLAERGHNVTILTMVPPPTPVPHGIQHLLVPMKDAYKDELRAAMDQLSKQKYYPISFFRIYGVVALLARIQEDILNDARFRDLYENPHNKFDLMFLGYYLNLAQLGVAAKFNCPVIMNWVGGPIAQIDSLSGNPSEISYVPSSYDPIQPGEVMGFSKRLHTFLKHWYNSFLERIVEAKMKQQYNRIFRNETDFPCFSCAKRRISLFFSNYHSPSEGPIRPLVPAYIEVGGLQIKEQPGELPLDLANFLNTAENGVILFSLGTNFKNSFMTPKTVRTLYEAFSQLKQRVIWKWENLDSTPGNASNILYKKWLPQSDILAHPKLKLFITHAGKGGIAEAQYHGVPMLAFPIFGDQPGNAANMVRSGFGLSLHLQELNAIELQNTLKELLENNKYERAVKQYSKIYRDRPMTARQLVVYWTEYVLRHKGAYHLQSPWLRMSFVERNNLDVLALIIVLLCSLMWIIKKLVLFIRVTLKKPTKKCKTN</sequence>
<dbReference type="Gene3D" id="3.40.50.2000">
    <property type="entry name" value="Glycogen Phosphorylase B"/>
    <property type="match status" value="1"/>
</dbReference>
<dbReference type="RefSeq" id="XP_030383804.1">
    <property type="nucleotide sequence ID" value="XM_030527944.1"/>
</dbReference>
<feature type="transmembrane region" description="Helical" evidence="4">
    <location>
        <begin position="488"/>
        <end position="510"/>
    </location>
</feature>
<dbReference type="Pfam" id="PF00201">
    <property type="entry name" value="UDPGT"/>
    <property type="match status" value="1"/>
</dbReference>
<feature type="chain" id="PRO_5026986796" evidence="5">
    <location>
        <begin position="19"/>
        <end position="524"/>
    </location>
</feature>
<dbReference type="CDD" id="cd03784">
    <property type="entry name" value="GT1_Gtf-like"/>
    <property type="match status" value="1"/>
</dbReference>
<dbReference type="Proteomes" id="UP000504634">
    <property type="component" value="Unplaced"/>
</dbReference>
<dbReference type="InterPro" id="IPR050271">
    <property type="entry name" value="UDP-glycosyltransferase"/>
</dbReference>
<evidence type="ECO:0000256" key="3">
    <source>
        <dbReference type="ARBA" id="ARBA00022679"/>
    </source>
</evidence>
<evidence type="ECO:0000313" key="6">
    <source>
        <dbReference type="Proteomes" id="UP000504634"/>
    </source>
</evidence>
<keyword evidence="2" id="KW-0328">Glycosyltransferase</keyword>
<gene>
    <name evidence="7" type="primary">LOC115631236</name>
</gene>
<keyword evidence="4" id="KW-0472">Membrane</keyword>
<dbReference type="GO" id="GO:0008194">
    <property type="term" value="F:UDP-glycosyltransferase activity"/>
    <property type="evidence" value="ECO:0007669"/>
    <property type="project" value="InterPro"/>
</dbReference>
<feature type="signal peptide" evidence="5">
    <location>
        <begin position="1"/>
        <end position="18"/>
    </location>
</feature>
<evidence type="ECO:0000256" key="5">
    <source>
        <dbReference type="SAM" id="SignalP"/>
    </source>
</evidence>
<dbReference type="PANTHER" id="PTHR48043">
    <property type="entry name" value="EG:EG0003.4 PROTEIN-RELATED"/>
    <property type="match status" value="1"/>
</dbReference>
<organism evidence="6 7">
    <name type="scientific">Drosophila lebanonensis</name>
    <name type="common">Fruit fly</name>
    <name type="synonym">Scaptodrosophila lebanonensis</name>
    <dbReference type="NCBI Taxonomy" id="7225"/>
    <lineage>
        <taxon>Eukaryota</taxon>
        <taxon>Metazoa</taxon>
        <taxon>Ecdysozoa</taxon>
        <taxon>Arthropoda</taxon>
        <taxon>Hexapoda</taxon>
        <taxon>Insecta</taxon>
        <taxon>Pterygota</taxon>
        <taxon>Neoptera</taxon>
        <taxon>Endopterygota</taxon>
        <taxon>Diptera</taxon>
        <taxon>Brachycera</taxon>
        <taxon>Muscomorpha</taxon>
        <taxon>Ephydroidea</taxon>
        <taxon>Drosophilidae</taxon>
        <taxon>Scaptodrosophila</taxon>
    </lineage>
</organism>
<keyword evidence="3" id="KW-0808">Transferase</keyword>
<reference evidence="7" key="1">
    <citation type="submission" date="2025-08" db="UniProtKB">
        <authorList>
            <consortium name="RefSeq"/>
        </authorList>
    </citation>
    <scope>IDENTIFICATION</scope>
    <source>
        <strain evidence="7">11010-0011.00</strain>
        <tissue evidence="7">Whole body</tissue>
    </source>
</reference>
<keyword evidence="5" id="KW-0732">Signal</keyword>
<dbReference type="GeneID" id="115631236"/>
<keyword evidence="4" id="KW-0812">Transmembrane</keyword>
<evidence type="ECO:0000256" key="2">
    <source>
        <dbReference type="ARBA" id="ARBA00022676"/>
    </source>
</evidence>